<keyword evidence="1" id="KW-1133">Transmembrane helix</keyword>
<gene>
    <name evidence="2" type="ORF">FRZ00_22525</name>
</gene>
<dbReference type="AlphaFoldDB" id="A0A5N5W565"/>
<dbReference type="Proteomes" id="UP000327000">
    <property type="component" value="Unassembled WGS sequence"/>
</dbReference>
<dbReference type="EMBL" id="VOKX01000093">
    <property type="protein sequence ID" value="KAB7837995.1"/>
    <property type="molecule type" value="Genomic_DNA"/>
</dbReference>
<reference evidence="2 3" key="1">
    <citation type="journal article" date="2019" name="Microb. Cell Fact.">
        <title>Exploring novel herbicidin analogues by transcriptional regulator overexpression and MS/MS molecular networking.</title>
        <authorList>
            <person name="Shi Y."/>
            <person name="Gu R."/>
            <person name="Li Y."/>
            <person name="Wang X."/>
            <person name="Ren W."/>
            <person name="Li X."/>
            <person name="Wang L."/>
            <person name="Xie Y."/>
            <person name="Hong B."/>
        </authorList>
    </citation>
    <scope>NUCLEOTIDE SEQUENCE [LARGE SCALE GENOMIC DNA]</scope>
    <source>
        <strain evidence="2 3">US-43</strain>
    </source>
</reference>
<organism evidence="2 3">
    <name type="scientific">Streptomyces mobaraensis</name>
    <name type="common">Streptoverticillium mobaraense</name>
    <dbReference type="NCBI Taxonomy" id="35621"/>
    <lineage>
        <taxon>Bacteria</taxon>
        <taxon>Bacillati</taxon>
        <taxon>Actinomycetota</taxon>
        <taxon>Actinomycetes</taxon>
        <taxon>Kitasatosporales</taxon>
        <taxon>Streptomycetaceae</taxon>
        <taxon>Streptomyces</taxon>
    </lineage>
</organism>
<evidence type="ECO:0000313" key="3">
    <source>
        <dbReference type="Proteomes" id="UP000327000"/>
    </source>
</evidence>
<protein>
    <submittedName>
        <fullName evidence="2">Uncharacterized protein</fullName>
    </submittedName>
</protein>
<proteinExistence type="predicted"/>
<keyword evidence="3" id="KW-1185">Reference proteome</keyword>
<sequence length="78" mass="8274">MSRRVPGARGQAVLRKGGVGAHVLALVPLLPLLLIVFPACCALAAFGALPWPVPVVALPLAMAVLWLWRFLVLLGRRG</sequence>
<accession>A0A5N5W565</accession>
<feature type="transmembrane region" description="Helical" evidence="1">
    <location>
        <begin position="55"/>
        <end position="74"/>
    </location>
</feature>
<evidence type="ECO:0000256" key="1">
    <source>
        <dbReference type="SAM" id="Phobius"/>
    </source>
</evidence>
<feature type="transmembrane region" description="Helical" evidence="1">
    <location>
        <begin position="21"/>
        <end position="49"/>
    </location>
</feature>
<evidence type="ECO:0000313" key="2">
    <source>
        <dbReference type="EMBL" id="KAB7837995.1"/>
    </source>
</evidence>
<name>A0A5N5W565_STRMB</name>
<keyword evidence="1" id="KW-0472">Membrane</keyword>
<dbReference type="RefSeq" id="WP_152264775.1">
    <property type="nucleotide sequence ID" value="NZ_VOKX01000093.1"/>
</dbReference>
<keyword evidence="1" id="KW-0812">Transmembrane</keyword>
<comment type="caution">
    <text evidence="2">The sequence shown here is derived from an EMBL/GenBank/DDBJ whole genome shotgun (WGS) entry which is preliminary data.</text>
</comment>